<evidence type="ECO:0000313" key="2">
    <source>
        <dbReference type="EMBL" id="GIJ49431.1"/>
    </source>
</evidence>
<feature type="transmembrane region" description="Helical" evidence="1">
    <location>
        <begin position="102"/>
        <end position="124"/>
    </location>
</feature>
<accession>A0A8J3YTA5</accession>
<keyword evidence="1" id="KW-0812">Transmembrane</keyword>
<dbReference type="EMBL" id="BOPF01000028">
    <property type="protein sequence ID" value="GIJ49431.1"/>
    <property type="molecule type" value="Genomic_DNA"/>
</dbReference>
<gene>
    <name evidence="2" type="ORF">Val02_63170</name>
</gene>
<dbReference type="AlphaFoldDB" id="A0A8J3YTA5"/>
<feature type="transmembrane region" description="Helical" evidence="1">
    <location>
        <begin position="12"/>
        <end position="33"/>
    </location>
</feature>
<name>A0A8J3YTA5_9ACTN</name>
<keyword evidence="1" id="KW-1133">Transmembrane helix</keyword>
<evidence type="ECO:0000313" key="3">
    <source>
        <dbReference type="Proteomes" id="UP000619260"/>
    </source>
</evidence>
<feature type="transmembrane region" description="Helical" evidence="1">
    <location>
        <begin position="54"/>
        <end position="82"/>
    </location>
</feature>
<keyword evidence="1" id="KW-0472">Membrane</keyword>
<organism evidence="2 3">
    <name type="scientific">Virgisporangium aliadipatigenens</name>
    <dbReference type="NCBI Taxonomy" id="741659"/>
    <lineage>
        <taxon>Bacteria</taxon>
        <taxon>Bacillati</taxon>
        <taxon>Actinomycetota</taxon>
        <taxon>Actinomycetes</taxon>
        <taxon>Micromonosporales</taxon>
        <taxon>Micromonosporaceae</taxon>
        <taxon>Virgisporangium</taxon>
    </lineage>
</organism>
<comment type="caution">
    <text evidence="2">The sequence shown here is derived from an EMBL/GenBank/DDBJ whole genome shotgun (WGS) entry which is preliminary data.</text>
</comment>
<dbReference type="RefSeq" id="WP_203902904.1">
    <property type="nucleotide sequence ID" value="NZ_BOPF01000028.1"/>
</dbReference>
<sequence length="138" mass="14811">MRLPFRVETWRRLLFALLSPAGWLVCLVLVIVGRRSAAARVLSAVGRGTPSPKAALLALPVHLFASGLAAYVVAGLVLNLAYPVRVDGPDSLSNAWGGPSLAGAWAVHAVGGFLVFGYLGLWMVSRAQGFQERLIYRR</sequence>
<proteinExistence type="predicted"/>
<dbReference type="Proteomes" id="UP000619260">
    <property type="component" value="Unassembled WGS sequence"/>
</dbReference>
<protein>
    <submittedName>
        <fullName evidence="2">Uncharacterized protein</fullName>
    </submittedName>
</protein>
<reference evidence="2" key="1">
    <citation type="submission" date="2021-01" db="EMBL/GenBank/DDBJ databases">
        <title>Whole genome shotgun sequence of Virgisporangium aliadipatigenens NBRC 105644.</title>
        <authorList>
            <person name="Komaki H."/>
            <person name="Tamura T."/>
        </authorList>
    </citation>
    <scope>NUCLEOTIDE SEQUENCE</scope>
    <source>
        <strain evidence="2">NBRC 105644</strain>
    </source>
</reference>
<evidence type="ECO:0000256" key="1">
    <source>
        <dbReference type="SAM" id="Phobius"/>
    </source>
</evidence>
<keyword evidence="3" id="KW-1185">Reference proteome</keyword>